<dbReference type="Pfam" id="PF00403">
    <property type="entry name" value="HMA"/>
    <property type="match status" value="1"/>
</dbReference>
<proteinExistence type="predicted"/>
<dbReference type="EMBL" id="JAROCE010000002">
    <property type="protein sequence ID" value="MFM2720669.1"/>
    <property type="molecule type" value="Genomic_DNA"/>
</dbReference>
<keyword evidence="1" id="KW-0479">Metal-binding</keyword>
<dbReference type="PROSITE" id="PS01047">
    <property type="entry name" value="HMA_1"/>
    <property type="match status" value="1"/>
</dbReference>
<accession>A0ABW9GGX1</accession>
<dbReference type="InterPro" id="IPR017969">
    <property type="entry name" value="Heavy-metal-associated_CS"/>
</dbReference>
<protein>
    <submittedName>
        <fullName evidence="3">Heavy metal-associated domain-containing protein</fullName>
    </submittedName>
</protein>
<name>A0ABW9GGX1_9MICO</name>
<dbReference type="SUPFAM" id="SSF55008">
    <property type="entry name" value="HMA, heavy metal-associated domain"/>
    <property type="match status" value="1"/>
</dbReference>
<sequence>MNDRIDLGLRDARSSLGDGVASPSLPEGAVLREVGVSGMTCAHCVRSVTEEISEIPGVQGVSVDLRVGGVSRVTVASEAPLDSALVRNAVEEAGYSVADDPS</sequence>
<evidence type="ECO:0000313" key="4">
    <source>
        <dbReference type="Proteomes" id="UP001630303"/>
    </source>
</evidence>
<evidence type="ECO:0000259" key="2">
    <source>
        <dbReference type="PROSITE" id="PS50846"/>
    </source>
</evidence>
<organism evidence="3 4">
    <name type="scientific">Microbacterium mcarthurae</name>
    <dbReference type="NCBI Taxonomy" id="3035918"/>
    <lineage>
        <taxon>Bacteria</taxon>
        <taxon>Bacillati</taxon>
        <taxon>Actinomycetota</taxon>
        <taxon>Actinomycetes</taxon>
        <taxon>Micrococcales</taxon>
        <taxon>Microbacteriaceae</taxon>
        <taxon>Microbacterium</taxon>
    </lineage>
</organism>
<gene>
    <name evidence="3" type="ORF">P5G46_09160</name>
</gene>
<dbReference type="Gene3D" id="3.30.70.100">
    <property type="match status" value="1"/>
</dbReference>
<evidence type="ECO:0000313" key="3">
    <source>
        <dbReference type="EMBL" id="MFM2720669.1"/>
    </source>
</evidence>
<evidence type="ECO:0000256" key="1">
    <source>
        <dbReference type="ARBA" id="ARBA00022723"/>
    </source>
</evidence>
<dbReference type="CDD" id="cd00371">
    <property type="entry name" value="HMA"/>
    <property type="match status" value="1"/>
</dbReference>
<reference evidence="3 4" key="1">
    <citation type="submission" date="2023-03" db="EMBL/GenBank/DDBJ databases">
        <title>MT1 and MT2 Draft Genomes of Novel Species.</title>
        <authorList>
            <person name="Venkateswaran K."/>
        </authorList>
    </citation>
    <scope>NUCLEOTIDE SEQUENCE [LARGE SCALE GENOMIC DNA]</scope>
    <source>
        <strain evidence="3 4">IF8SW-P5</strain>
    </source>
</reference>
<dbReference type="RefSeq" id="WP_239276356.1">
    <property type="nucleotide sequence ID" value="NZ_JAROCE010000002.1"/>
</dbReference>
<comment type="caution">
    <text evidence="3">The sequence shown here is derived from an EMBL/GenBank/DDBJ whole genome shotgun (WGS) entry which is preliminary data.</text>
</comment>
<dbReference type="InterPro" id="IPR036163">
    <property type="entry name" value="HMA_dom_sf"/>
</dbReference>
<dbReference type="InterPro" id="IPR006121">
    <property type="entry name" value="HMA_dom"/>
</dbReference>
<dbReference type="PROSITE" id="PS50846">
    <property type="entry name" value="HMA_2"/>
    <property type="match status" value="1"/>
</dbReference>
<keyword evidence="4" id="KW-1185">Reference proteome</keyword>
<dbReference type="Proteomes" id="UP001630303">
    <property type="component" value="Unassembled WGS sequence"/>
</dbReference>
<feature type="domain" description="HMA" evidence="2">
    <location>
        <begin position="30"/>
        <end position="98"/>
    </location>
</feature>